<gene>
    <name evidence="8" type="ORF">ODALV1_LOCUS23118</name>
</gene>
<evidence type="ECO:0000259" key="7">
    <source>
        <dbReference type="PROSITE" id="PS50262"/>
    </source>
</evidence>
<comment type="caution">
    <text evidence="8">The sequence shown here is derived from an EMBL/GenBank/DDBJ whole genome shotgun (WGS) entry which is preliminary data.</text>
</comment>
<evidence type="ECO:0000256" key="2">
    <source>
        <dbReference type="ARBA" id="ARBA00010663"/>
    </source>
</evidence>
<reference evidence="8 9" key="1">
    <citation type="submission" date="2024-08" db="EMBL/GenBank/DDBJ databases">
        <authorList>
            <person name="Cucini C."/>
            <person name="Frati F."/>
        </authorList>
    </citation>
    <scope>NUCLEOTIDE SEQUENCE [LARGE SCALE GENOMIC DNA]</scope>
</reference>
<evidence type="ECO:0000256" key="6">
    <source>
        <dbReference type="SAM" id="Phobius"/>
    </source>
</evidence>
<dbReference type="PRINTS" id="PR00237">
    <property type="entry name" value="GPCRRHODOPSN"/>
</dbReference>
<evidence type="ECO:0000256" key="3">
    <source>
        <dbReference type="ARBA" id="ARBA00022692"/>
    </source>
</evidence>
<sequence>MKDSLRNFDNIRHIYRSLQLLQANVFYIFGPLLVICSASFMLTSLFCNFVLIRYLPQLEIISKLQLLAWTVIAMLFWGSVLGFGGYIYSNGTKVIRSWKVSQNVNGLEGKLMRKFARSYVLHGGIPLNIYAIIYERVRAFRMGHPYEKFLVIRTILLIWVLAIGGSIPSLASYGFEADINGNGFGKCKKPIPTEQTRRIAYRVRFVYIYAMLFILVWLVVAVIVLVFKLISPSNLNTGNGNIALIAKFLSLLYYIYCILNPLIYLVLNESMSLQYVLGCDSLKSHFVRMFCQSSNAANGSQVGECRKENREIELMDISLFTTFAVSEENSSTNQVDKDIPNADAIDKVEVKVEFDGNPGVFV</sequence>
<evidence type="ECO:0000256" key="1">
    <source>
        <dbReference type="ARBA" id="ARBA00004370"/>
    </source>
</evidence>
<evidence type="ECO:0000313" key="8">
    <source>
        <dbReference type="EMBL" id="CAL8129362.1"/>
    </source>
</evidence>
<organism evidence="8 9">
    <name type="scientific">Orchesella dallaii</name>
    <dbReference type="NCBI Taxonomy" id="48710"/>
    <lineage>
        <taxon>Eukaryota</taxon>
        <taxon>Metazoa</taxon>
        <taxon>Ecdysozoa</taxon>
        <taxon>Arthropoda</taxon>
        <taxon>Hexapoda</taxon>
        <taxon>Collembola</taxon>
        <taxon>Entomobryomorpha</taxon>
        <taxon>Entomobryoidea</taxon>
        <taxon>Orchesellidae</taxon>
        <taxon>Orchesellinae</taxon>
        <taxon>Orchesella</taxon>
    </lineage>
</organism>
<dbReference type="InterPro" id="IPR000276">
    <property type="entry name" value="GPCR_Rhodpsn"/>
</dbReference>
<dbReference type="InterPro" id="IPR017452">
    <property type="entry name" value="GPCR_Rhodpsn_7TM"/>
</dbReference>
<comment type="similarity">
    <text evidence="2">Belongs to the G-protein coupled receptor 1 family.</text>
</comment>
<keyword evidence="4 6" id="KW-1133">Transmembrane helix</keyword>
<keyword evidence="5 6" id="KW-0472">Membrane</keyword>
<feature type="transmembrane region" description="Helical" evidence="6">
    <location>
        <begin position="66"/>
        <end position="88"/>
    </location>
</feature>
<feature type="domain" description="G-protein coupled receptors family 1 profile" evidence="7">
    <location>
        <begin position="1"/>
        <end position="264"/>
    </location>
</feature>
<evidence type="ECO:0000256" key="5">
    <source>
        <dbReference type="ARBA" id="ARBA00023136"/>
    </source>
</evidence>
<dbReference type="EMBL" id="CAXLJM020000076">
    <property type="protein sequence ID" value="CAL8129362.1"/>
    <property type="molecule type" value="Genomic_DNA"/>
</dbReference>
<evidence type="ECO:0000313" key="9">
    <source>
        <dbReference type="Proteomes" id="UP001642540"/>
    </source>
</evidence>
<feature type="transmembrane region" description="Helical" evidence="6">
    <location>
        <begin position="119"/>
        <end position="137"/>
    </location>
</feature>
<keyword evidence="9" id="KW-1185">Reference proteome</keyword>
<feature type="transmembrane region" description="Helical" evidence="6">
    <location>
        <begin position="242"/>
        <end position="267"/>
    </location>
</feature>
<evidence type="ECO:0000256" key="4">
    <source>
        <dbReference type="ARBA" id="ARBA00022989"/>
    </source>
</evidence>
<protein>
    <recommendedName>
        <fullName evidence="7">G-protein coupled receptors family 1 profile domain-containing protein</fullName>
    </recommendedName>
</protein>
<accession>A0ABP1RK16</accession>
<dbReference type="PROSITE" id="PS50262">
    <property type="entry name" value="G_PROTEIN_RECEP_F1_2"/>
    <property type="match status" value="1"/>
</dbReference>
<feature type="transmembrane region" description="Helical" evidence="6">
    <location>
        <begin position="149"/>
        <end position="171"/>
    </location>
</feature>
<dbReference type="Proteomes" id="UP001642540">
    <property type="component" value="Unassembled WGS sequence"/>
</dbReference>
<feature type="transmembrane region" description="Helical" evidence="6">
    <location>
        <begin position="25"/>
        <end position="54"/>
    </location>
</feature>
<name>A0ABP1RK16_9HEXA</name>
<proteinExistence type="inferred from homology"/>
<comment type="subcellular location">
    <subcellularLocation>
        <location evidence="1">Membrane</location>
    </subcellularLocation>
</comment>
<feature type="transmembrane region" description="Helical" evidence="6">
    <location>
        <begin position="206"/>
        <end position="230"/>
    </location>
</feature>
<keyword evidence="3 6" id="KW-0812">Transmembrane</keyword>